<dbReference type="GO" id="GO:0003723">
    <property type="term" value="F:RNA binding"/>
    <property type="evidence" value="ECO:0007669"/>
    <property type="project" value="UniProtKB-KW"/>
</dbReference>
<dbReference type="InterPro" id="IPR036612">
    <property type="entry name" value="KH_dom_type_1_sf"/>
</dbReference>
<evidence type="ECO:0000313" key="6">
    <source>
        <dbReference type="EMBL" id="SVD20161.1"/>
    </source>
</evidence>
<dbReference type="Gene3D" id="3.30.1370.10">
    <property type="entry name" value="K Homology domain, type 1"/>
    <property type="match status" value="1"/>
</dbReference>
<dbReference type="CDD" id="cd04472">
    <property type="entry name" value="S1_PNPase"/>
    <property type="match status" value="1"/>
</dbReference>
<dbReference type="PANTHER" id="PTHR11252">
    <property type="entry name" value="POLYRIBONUCLEOTIDE NUCLEOTIDYLTRANSFERASE"/>
    <property type="match status" value="1"/>
</dbReference>
<evidence type="ECO:0000259" key="5">
    <source>
        <dbReference type="PROSITE" id="PS50126"/>
    </source>
</evidence>
<feature type="domain" description="S1 motif" evidence="5">
    <location>
        <begin position="53"/>
        <end position="121"/>
    </location>
</feature>
<feature type="non-terminal residue" evidence="6">
    <location>
        <position position="1"/>
    </location>
</feature>
<dbReference type="PROSITE" id="PS50126">
    <property type="entry name" value="S1"/>
    <property type="match status" value="1"/>
</dbReference>
<dbReference type="InterPro" id="IPR003029">
    <property type="entry name" value="S1_domain"/>
</dbReference>
<dbReference type="CDD" id="cd02393">
    <property type="entry name" value="KH-I_PNPase"/>
    <property type="match status" value="1"/>
</dbReference>
<dbReference type="GO" id="GO:0004654">
    <property type="term" value="F:polyribonucleotide nucleotidyltransferase activity"/>
    <property type="evidence" value="ECO:0007669"/>
    <property type="project" value="InterPro"/>
</dbReference>
<dbReference type="SUPFAM" id="SSF50249">
    <property type="entry name" value="Nucleic acid-binding proteins"/>
    <property type="match status" value="1"/>
</dbReference>
<dbReference type="GO" id="GO:0005829">
    <property type="term" value="C:cytosol"/>
    <property type="evidence" value="ECO:0007669"/>
    <property type="project" value="TreeGrafter"/>
</dbReference>
<dbReference type="Pfam" id="PF00575">
    <property type="entry name" value="S1"/>
    <property type="match status" value="1"/>
</dbReference>
<evidence type="ECO:0000256" key="3">
    <source>
        <dbReference type="ARBA" id="ARBA00022884"/>
    </source>
</evidence>
<feature type="region of interest" description="Disordered" evidence="4">
    <location>
        <begin position="126"/>
        <end position="156"/>
    </location>
</feature>
<dbReference type="PANTHER" id="PTHR11252:SF0">
    <property type="entry name" value="POLYRIBONUCLEOTIDE NUCLEOTIDYLTRANSFERASE 1, MITOCHONDRIAL"/>
    <property type="match status" value="1"/>
</dbReference>
<dbReference type="EMBL" id="UINC01135793">
    <property type="protein sequence ID" value="SVD20161.1"/>
    <property type="molecule type" value="Genomic_DNA"/>
</dbReference>
<dbReference type="FunFam" id="3.30.1370.10:FF:000001">
    <property type="entry name" value="Polyribonucleotide nucleotidyltransferase"/>
    <property type="match status" value="1"/>
</dbReference>
<dbReference type="Gene3D" id="2.40.50.140">
    <property type="entry name" value="Nucleic acid-binding proteins"/>
    <property type="match status" value="1"/>
</dbReference>
<dbReference type="FunFam" id="2.40.50.140:FF:000189">
    <property type="entry name" value="Polyribonucleotide nucleotidyltransferase, putative"/>
    <property type="match status" value="1"/>
</dbReference>
<evidence type="ECO:0000256" key="4">
    <source>
        <dbReference type="SAM" id="MobiDB-lite"/>
    </source>
</evidence>
<organism evidence="6">
    <name type="scientific">marine metagenome</name>
    <dbReference type="NCBI Taxonomy" id="408172"/>
    <lineage>
        <taxon>unclassified sequences</taxon>
        <taxon>metagenomes</taxon>
        <taxon>ecological metagenomes</taxon>
    </lineage>
</organism>
<dbReference type="InterPro" id="IPR004088">
    <property type="entry name" value="KH_dom_type_1"/>
</dbReference>
<dbReference type="InterPro" id="IPR012162">
    <property type="entry name" value="PNPase"/>
</dbReference>
<dbReference type="SMART" id="SM00316">
    <property type="entry name" value="S1"/>
    <property type="match status" value="1"/>
</dbReference>
<dbReference type="SUPFAM" id="SSF54791">
    <property type="entry name" value="Eukaryotic type KH-domain (KH-domain type I)"/>
    <property type="match status" value="1"/>
</dbReference>
<dbReference type="Pfam" id="PF00013">
    <property type="entry name" value="KH_1"/>
    <property type="match status" value="1"/>
</dbReference>
<evidence type="ECO:0000256" key="2">
    <source>
        <dbReference type="ARBA" id="ARBA00022695"/>
    </source>
</evidence>
<keyword evidence="3" id="KW-0694">RNA-binding</keyword>
<keyword evidence="1" id="KW-0808">Transferase</keyword>
<name>A0A382TFG6_9ZZZZ</name>
<reference evidence="6" key="1">
    <citation type="submission" date="2018-05" db="EMBL/GenBank/DDBJ databases">
        <authorList>
            <person name="Lanie J.A."/>
            <person name="Ng W.-L."/>
            <person name="Kazmierczak K.M."/>
            <person name="Andrzejewski T.M."/>
            <person name="Davidsen T.M."/>
            <person name="Wayne K.J."/>
            <person name="Tettelin H."/>
            <person name="Glass J.I."/>
            <person name="Rusch D."/>
            <person name="Podicherti R."/>
            <person name="Tsui H.-C.T."/>
            <person name="Winkler M.E."/>
        </authorList>
    </citation>
    <scope>NUCLEOTIDE SEQUENCE</scope>
</reference>
<dbReference type="InterPro" id="IPR012340">
    <property type="entry name" value="NA-bd_OB-fold"/>
</dbReference>
<accession>A0A382TFG6</accession>
<proteinExistence type="predicted"/>
<protein>
    <recommendedName>
        <fullName evidence="5">S1 motif domain-containing protein</fullName>
    </recommendedName>
</protein>
<sequence length="156" mass="17539">GPGGKNIKKIIEDTECDINVDDDGIVSITGENIDKCNDAMVLVEAITMEPEVGQEFDGTVTRLMTFGAFVEYAPGREGLVHISEMEWRRVEKVEDICKPGDEMKIKLIKIDDQGRLDFSRKALLPKPEGYVERPKHPRKSGGGGERKKSFSKKRRF</sequence>
<evidence type="ECO:0000256" key="1">
    <source>
        <dbReference type="ARBA" id="ARBA00022679"/>
    </source>
</evidence>
<dbReference type="AlphaFoldDB" id="A0A382TFG6"/>
<gene>
    <name evidence="6" type="ORF">METZ01_LOCUS373015</name>
</gene>
<dbReference type="GO" id="GO:0000175">
    <property type="term" value="F:3'-5'-RNA exonuclease activity"/>
    <property type="evidence" value="ECO:0007669"/>
    <property type="project" value="TreeGrafter"/>
</dbReference>
<keyword evidence="2" id="KW-0548">Nucleotidyltransferase</keyword>
<dbReference type="PROSITE" id="PS50084">
    <property type="entry name" value="KH_TYPE_1"/>
    <property type="match status" value="1"/>
</dbReference>
<dbReference type="GO" id="GO:0006402">
    <property type="term" value="P:mRNA catabolic process"/>
    <property type="evidence" value="ECO:0007669"/>
    <property type="project" value="InterPro"/>
</dbReference>